<evidence type="ECO:0000313" key="3">
    <source>
        <dbReference type="EMBL" id="KAG9239684.1"/>
    </source>
</evidence>
<feature type="transmembrane region" description="Helical" evidence="2">
    <location>
        <begin position="32"/>
        <end position="55"/>
    </location>
</feature>
<feature type="region of interest" description="Disordered" evidence="1">
    <location>
        <begin position="1"/>
        <end position="21"/>
    </location>
</feature>
<protein>
    <submittedName>
        <fullName evidence="3">Uncharacterized protein</fullName>
    </submittedName>
</protein>
<dbReference type="AlphaFoldDB" id="A0A9P8CAA1"/>
<organism evidence="3 4">
    <name type="scientific">Amylocarpus encephaloides</name>
    <dbReference type="NCBI Taxonomy" id="45428"/>
    <lineage>
        <taxon>Eukaryota</taxon>
        <taxon>Fungi</taxon>
        <taxon>Dikarya</taxon>
        <taxon>Ascomycota</taxon>
        <taxon>Pezizomycotina</taxon>
        <taxon>Leotiomycetes</taxon>
        <taxon>Helotiales</taxon>
        <taxon>Helotiales incertae sedis</taxon>
        <taxon>Amylocarpus</taxon>
    </lineage>
</organism>
<comment type="caution">
    <text evidence="3">The sequence shown here is derived from an EMBL/GenBank/DDBJ whole genome shotgun (WGS) entry which is preliminary data.</text>
</comment>
<dbReference type="EMBL" id="MU251356">
    <property type="protein sequence ID" value="KAG9239684.1"/>
    <property type="molecule type" value="Genomic_DNA"/>
</dbReference>
<keyword evidence="2" id="KW-1133">Transmembrane helix</keyword>
<gene>
    <name evidence="3" type="ORF">BJ875DRAFT_447371</name>
</gene>
<dbReference type="Proteomes" id="UP000824998">
    <property type="component" value="Unassembled WGS sequence"/>
</dbReference>
<accession>A0A9P8CAA1</accession>
<evidence type="ECO:0000256" key="1">
    <source>
        <dbReference type="SAM" id="MobiDB-lite"/>
    </source>
</evidence>
<proteinExistence type="predicted"/>
<evidence type="ECO:0000313" key="4">
    <source>
        <dbReference type="Proteomes" id="UP000824998"/>
    </source>
</evidence>
<keyword evidence="4" id="KW-1185">Reference proteome</keyword>
<dbReference type="OrthoDB" id="5421765at2759"/>
<reference evidence="3" key="1">
    <citation type="journal article" date="2021" name="IMA Fungus">
        <title>Genomic characterization of three marine fungi, including Emericellopsis atlantica sp. nov. with signatures of a generalist lifestyle and marine biomass degradation.</title>
        <authorList>
            <person name="Hagestad O.C."/>
            <person name="Hou L."/>
            <person name="Andersen J.H."/>
            <person name="Hansen E.H."/>
            <person name="Altermark B."/>
            <person name="Li C."/>
            <person name="Kuhnert E."/>
            <person name="Cox R.J."/>
            <person name="Crous P.W."/>
            <person name="Spatafora J.W."/>
            <person name="Lail K."/>
            <person name="Amirebrahimi M."/>
            <person name="Lipzen A."/>
            <person name="Pangilinan J."/>
            <person name="Andreopoulos W."/>
            <person name="Hayes R.D."/>
            <person name="Ng V."/>
            <person name="Grigoriev I.V."/>
            <person name="Jackson S.A."/>
            <person name="Sutton T.D.S."/>
            <person name="Dobson A.D.W."/>
            <person name="Rama T."/>
        </authorList>
    </citation>
    <scope>NUCLEOTIDE SEQUENCE</scope>
    <source>
        <strain evidence="3">TRa018bII</strain>
    </source>
</reference>
<feature type="compositionally biased region" description="Low complexity" evidence="1">
    <location>
        <begin position="1"/>
        <end position="13"/>
    </location>
</feature>
<sequence>MSSTSSEPTGSPTAQDTPLPTSKINKAITSGAVAGVAIGCFVIGALLVGLIAFLLRRKRQPHRYPQQHLHPGDIALVEHGKYNRNTEASVSKARVVSNVDNLLPQPAEDHAIVGGFSKIRDGIKNHAQSYYHKSPISHEAVNEEALTELASATGITTATLKTFLLNPATRTPAIMILLSQLALSRCNSRIDGQYSFLPREISGLLAPAGAIGITTSQLALFSKWKTITGALLERQYGELPGSNDPRRVSIDQALAAVEPILTPFINPNIDEARRRNLESILSRTMKFAFLLFSQPGCFEFDFTQTGRADNLVVFPAMIQVLSDEAEPLSSPRVLREKEIMAGLGL</sequence>
<keyword evidence="2" id="KW-0812">Transmembrane</keyword>
<evidence type="ECO:0000256" key="2">
    <source>
        <dbReference type="SAM" id="Phobius"/>
    </source>
</evidence>
<dbReference type="CDD" id="cd12087">
    <property type="entry name" value="TM_EGFR-like"/>
    <property type="match status" value="1"/>
</dbReference>
<name>A0A9P8CAA1_9HELO</name>
<keyword evidence="2" id="KW-0472">Membrane</keyword>